<evidence type="ECO:0000313" key="3">
    <source>
        <dbReference type="Proteomes" id="UP000509303"/>
    </source>
</evidence>
<feature type="region of interest" description="Disordered" evidence="1">
    <location>
        <begin position="1"/>
        <end position="21"/>
    </location>
</feature>
<sequence>MSRRGRKAALPTGDHRRPPVLAPGTLQVTHVAEDGVKKATYDFADLPVAEKLQRELAEVFAVNAGPDGVWKSTASSREAWLILLYFSRFLAAQDPAPTALSKVSPTAWAAWRISRTPNSTGRRQIRKVAQLLREHPQVPEETRQLMNKRVGRDVAKETAYSDADFDKIKKFATRKFRTALHRIRDNQRYLQRWRDGEFTEGSDDWLAGEALDQLSRTGETPHYIGTDNRRRPVQRYTRALDGVSGPLTWRRLFLTSEEACALIVLFIATYGWNASPVETMKVPDATPDAGNDKQTIYRVELHKKRRTAKTQYETRNLTDWGANSPGRLIAEAIEATEPARQVLANAGQPADRLIIWHLARKSPDAVDPAELFDTGLRNNILRSWPEELAGLKVNLRRLRKTVVIAHQRTPTQHTRDTHDEVYLLPDPRTHAEAAPVISAGIGEAIDVAQSAFQARVSRAETVAGDDTPTASCTDYRNSPFGEAGSPCRASFLMCTACPNAVVTPRHLPRLAYLYEVLGELKAVLDAAVWDQDWRAPYLRLSGLRAAPDFTDTEWKDALGDVTAEEKAMIDQLLRKGYDV</sequence>
<dbReference type="EMBL" id="CP054929">
    <property type="protein sequence ID" value="QKW49830.1"/>
    <property type="molecule type" value="Genomic_DNA"/>
</dbReference>
<dbReference type="AlphaFoldDB" id="A0A7H8N5S8"/>
<proteinExistence type="predicted"/>
<protein>
    <submittedName>
        <fullName evidence="2">Uncharacterized protein</fullName>
    </submittedName>
</protein>
<dbReference type="RefSeq" id="WP_176161565.1">
    <property type="nucleotide sequence ID" value="NZ_CP054929.1"/>
</dbReference>
<reference evidence="2 3" key="1">
    <citation type="submission" date="2020-06" db="EMBL/GenBank/DDBJ databases">
        <title>Genome mining for natural products.</title>
        <authorList>
            <person name="Zhang B."/>
            <person name="Shi J."/>
            <person name="Ge H."/>
        </authorList>
    </citation>
    <scope>NUCLEOTIDE SEQUENCE [LARGE SCALE GENOMIC DNA]</scope>
    <source>
        <strain evidence="2 3">NA00687</strain>
    </source>
</reference>
<organism evidence="2 3">
    <name type="scientific">Streptomyces buecherae</name>
    <dbReference type="NCBI Taxonomy" id="2763006"/>
    <lineage>
        <taxon>Bacteria</taxon>
        <taxon>Bacillati</taxon>
        <taxon>Actinomycetota</taxon>
        <taxon>Actinomycetes</taxon>
        <taxon>Kitasatosporales</taxon>
        <taxon>Streptomycetaceae</taxon>
        <taxon>Streptomyces</taxon>
    </lineage>
</organism>
<gene>
    <name evidence="2" type="ORF">HUT08_10020</name>
</gene>
<evidence type="ECO:0000313" key="2">
    <source>
        <dbReference type="EMBL" id="QKW49830.1"/>
    </source>
</evidence>
<accession>A0A7H8N5S8</accession>
<keyword evidence="3" id="KW-1185">Reference proteome</keyword>
<evidence type="ECO:0000256" key="1">
    <source>
        <dbReference type="SAM" id="MobiDB-lite"/>
    </source>
</evidence>
<name>A0A7H8N5S8_9ACTN</name>
<dbReference type="Proteomes" id="UP000509303">
    <property type="component" value="Chromosome"/>
</dbReference>